<organism evidence="2 3">
    <name type="scientific">Gossypium davidsonii</name>
    <name type="common">Davidson's cotton</name>
    <name type="synonym">Gossypium klotzschianum subsp. davidsonii</name>
    <dbReference type="NCBI Taxonomy" id="34287"/>
    <lineage>
        <taxon>Eukaryota</taxon>
        <taxon>Viridiplantae</taxon>
        <taxon>Streptophyta</taxon>
        <taxon>Embryophyta</taxon>
        <taxon>Tracheophyta</taxon>
        <taxon>Spermatophyta</taxon>
        <taxon>Magnoliopsida</taxon>
        <taxon>eudicotyledons</taxon>
        <taxon>Gunneridae</taxon>
        <taxon>Pentapetalae</taxon>
        <taxon>rosids</taxon>
        <taxon>malvids</taxon>
        <taxon>Malvales</taxon>
        <taxon>Malvaceae</taxon>
        <taxon>Malvoideae</taxon>
        <taxon>Gossypium</taxon>
    </lineage>
</organism>
<evidence type="ECO:0008006" key="4">
    <source>
        <dbReference type="Google" id="ProtNLM"/>
    </source>
</evidence>
<keyword evidence="3" id="KW-1185">Reference proteome</keyword>
<dbReference type="PANTHER" id="PTHR34396">
    <property type="entry name" value="OS03G0264950 PROTEIN-RELATED"/>
    <property type="match status" value="1"/>
</dbReference>
<comment type="caution">
    <text evidence="2">The sequence shown here is derived from an EMBL/GenBank/DDBJ whole genome shotgun (WGS) entry which is preliminary data.</text>
</comment>
<sequence length="178" mass="20610">MFIKPTSIEDSVTPPTSTDSGNSIGEASSQTKETVGKRKVIFQRVEVWSHFTKIINSKGASKTKCNYCEKEFCCDGKKWYEVIEISYQFMEGGGHLSTWRFDQEASRKGLAQIIVIDELPFKFVESEGFRKFMFVACPRFHIPSQTTMTRDVYQLYLNERAKVKQIFLECIRTYHELS</sequence>
<proteinExistence type="predicted"/>
<accession>A0A7J8SVV9</accession>
<dbReference type="InterPro" id="IPR053031">
    <property type="entry name" value="Cuticle_assoc_protein"/>
</dbReference>
<dbReference type="GO" id="GO:1990837">
    <property type="term" value="F:sequence-specific double-stranded DNA binding"/>
    <property type="evidence" value="ECO:0007669"/>
    <property type="project" value="TreeGrafter"/>
</dbReference>
<feature type="region of interest" description="Disordered" evidence="1">
    <location>
        <begin position="1"/>
        <end position="31"/>
    </location>
</feature>
<gene>
    <name evidence="2" type="ORF">Godav_002350</name>
</gene>
<feature type="compositionally biased region" description="Polar residues" evidence="1">
    <location>
        <begin position="8"/>
        <end position="31"/>
    </location>
</feature>
<dbReference type="GO" id="GO:0006357">
    <property type="term" value="P:regulation of transcription by RNA polymerase II"/>
    <property type="evidence" value="ECO:0007669"/>
    <property type="project" value="TreeGrafter"/>
</dbReference>
<evidence type="ECO:0000313" key="2">
    <source>
        <dbReference type="EMBL" id="MBA0630229.1"/>
    </source>
</evidence>
<reference evidence="2 3" key="1">
    <citation type="journal article" date="2019" name="Genome Biol. Evol.">
        <title>Insights into the evolution of the New World diploid cottons (Gossypium, subgenus Houzingenia) based on genome sequencing.</title>
        <authorList>
            <person name="Grover C.E."/>
            <person name="Arick M.A. 2nd"/>
            <person name="Thrash A."/>
            <person name="Conover J.L."/>
            <person name="Sanders W.S."/>
            <person name="Peterson D.G."/>
            <person name="Frelichowski J.E."/>
            <person name="Scheffler J.A."/>
            <person name="Scheffler B.E."/>
            <person name="Wendel J.F."/>
        </authorList>
    </citation>
    <scope>NUCLEOTIDE SEQUENCE [LARGE SCALE GENOMIC DNA]</scope>
    <source>
        <strain evidence="2">27</strain>
        <tissue evidence="2">Leaf</tissue>
    </source>
</reference>
<name>A0A7J8SVV9_GOSDV</name>
<evidence type="ECO:0000256" key="1">
    <source>
        <dbReference type="SAM" id="MobiDB-lite"/>
    </source>
</evidence>
<dbReference type="AlphaFoldDB" id="A0A7J8SVV9"/>
<protein>
    <recommendedName>
        <fullName evidence="4">BED-type domain-containing protein</fullName>
    </recommendedName>
</protein>
<dbReference type="GO" id="GO:0005634">
    <property type="term" value="C:nucleus"/>
    <property type="evidence" value="ECO:0007669"/>
    <property type="project" value="TreeGrafter"/>
</dbReference>
<dbReference type="Proteomes" id="UP000593561">
    <property type="component" value="Unassembled WGS sequence"/>
</dbReference>
<dbReference type="SUPFAM" id="SSF140996">
    <property type="entry name" value="Hermes dimerisation domain"/>
    <property type="match status" value="1"/>
</dbReference>
<dbReference type="EMBL" id="JABFAC010000012">
    <property type="protein sequence ID" value="MBA0630229.1"/>
    <property type="molecule type" value="Genomic_DNA"/>
</dbReference>
<evidence type="ECO:0000313" key="3">
    <source>
        <dbReference type="Proteomes" id="UP000593561"/>
    </source>
</evidence>
<dbReference type="PANTHER" id="PTHR34396:SF27">
    <property type="entry name" value="OS08G0208700 PROTEIN"/>
    <property type="match status" value="1"/>
</dbReference>